<dbReference type="RefSeq" id="WP_193923895.1">
    <property type="nucleotide sequence ID" value="NZ_JADEWL010000113.1"/>
</dbReference>
<comment type="caution">
    <text evidence="3">The sequence shown here is derived from an EMBL/GenBank/DDBJ whole genome shotgun (WGS) entry which is preliminary data.</text>
</comment>
<evidence type="ECO:0000313" key="3">
    <source>
        <dbReference type="EMBL" id="MBE9215702.1"/>
    </source>
</evidence>
<dbReference type="PANTHER" id="PTHR39176">
    <property type="entry name" value="PERIPLASMIC PROTEIN-RELATED"/>
    <property type="match status" value="1"/>
</dbReference>
<dbReference type="Proteomes" id="UP000620559">
    <property type="component" value="Unassembled WGS sequence"/>
</dbReference>
<dbReference type="EMBL" id="JADEWL010000113">
    <property type="protein sequence ID" value="MBE9215702.1"/>
    <property type="molecule type" value="Genomic_DNA"/>
</dbReference>
<keyword evidence="4" id="KW-1185">Reference proteome</keyword>
<dbReference type="AlphaFoldDB" id="A0A8J7F5U8"/>
<evidence type="ECO:0000259" key="2">
    <source>
        <dbReference type="Pfam" id="PF07007"/>
    </source>
</evidence>
<dbReference type="InterPro" id="IPR009739">
    <property type="entry name" value="LprI-like_N"/>
</dbReference>
<proteinExistence type="predicted"/>
<sequence length="140" mass="15736">MKLHSNLQKLALISLPILGIVASANLAHANSYQIAQNVNCNNPQTTLEMRVCAGRSYEAADKKLNQVYRQLKPKLNAKQQKRLVDAQIAWIQFRDKSCAFEAGEAEGGTLEPVLKLSCLTDVTQQRVKDLERYLKIVNNR</sequence>
<reference evidence="3" key="1">
    <citation type="submission" date="2020-10" db="EMBL/GenBank/DDBJ databases">
        <authorList>
            <person name="Castelo-Branco R."/>
            <person name="Eusebio N."/>
            <person name="Adriana R."/>
            <person name="Vieira A."/>
            <person name="Brugerolle De Fraissinette N."/>
            <person name="Rezende De Castro R."/>
            <person name="Schneider M.P."/>
            <person name="Vasconcelos V."/>
            <person name="Leao P.N."/>
        </authorList>
    </citation>
    <scope>NUCLEOTIDE SEQUENCE</scope>
    <source>
        <strain evidence="3">LEGE 06105</strain>
    </source>
</reference>
<protein>
    <submittedName>
        <fullName evidence="3">Lysozyme inhibitor LprI family protein</fullName>
    </submittedName>
</protein>
<name>A0A8J7F5U8_9CYAN</name>
<gene>
    <name evidence="3" type="ORF">IQ247_24055</name>
</gene>
<keyword evidence="1" id="KW-0732">Signal</keyword>
<dbReference type="PANTHER" id="PTHR39176:SF1">
    <property type="entry name" value="PERIPLASMIC PROTEIN"/>
    <property type="match status" value="1"/>
</dbReference>
<evidence type="ECO:0000313" key="4">
    <source>
        <dbReference type="Proteomes" id="UP000620559"/>
    </source>
</evidence>
<feature type="signal peptide" evidence="1">
    <location>
        <begin position="1"/>
        <end position="29"/>
    </location>
</feature>
<dbReference type="Pfam" id="PF07007">
    <property type="entry name" value="LprI"/>
    <property type="match status" value="1"/>
</dbReference>
<accession>A0A8J7F5U8</accession>
<evidence type="ECO:0000256" key="1">
    <source>
        <dbReference type="SAM" id="SignalP"/>
    </source>
</evidence>
<dbReference type="Gene3D" id="1.20.1270.180">
    <property type="match status" value="1"/>
</dbReference>
<feature type="domain" description="Lysozyme inhibitor LprI-like N-terminal" evidence="2">
    <location>
        <begin position="40"/>
        <end position="130"/>
    </location>
</feature>
<feature type="chain" id="PRO_5035157228" evidence="1">
    <location>
        <begin position="30"/>
        <end position="140"/>
    </location>
</feature>
<organism evidence="3 4">
    <name type="scientific">Plectonema cf. radiosum LEGE 06105</name>
    <dbReference type="NCBI Taxonomy" id="945769"/>
    <lineage>
        <taxon>Bacteria</taxon>
        <taxon>Bacillati</taxon>
        <taxon>Cyanobacteriota</taxon>
        <taxon>Cyanophyceae</taxon>
        <taxon>Oscillatoriophycideae</taxon>
        <taxon>Oscillatoriales</taxon>
        <taxon>Microcoleaceae</taxon>
        <taxon>Plectonema</taxon>
    </lineage>
</organism>